<name>A0AAD1NK54_LACLC</name>
<dbReference type="EMBL" id="AP024227">
    <property type="protein sequence ID" value="BCO07557.1"/>
    <property type="molecule type" value="Genomic_DNA"/>
</dbReference>
<geneLocation type="plasmid" evidence="1 2">
    <name>pEPSC5</name>
</geneLocation>
<organism evidence="1 2">
    <name type="scientific">Lactococcus lactis subsp. cremoris</name>
    <name type="common">Streptococcus cremoris</name>
    <dbReference type="NCBI Taxonomy" id="1359"/>
    <lineage>
        <taxon>Bacteria</taxon>
        <taxon>Bacillati</taxon>
        <taxon>Bacillota</taxon>
        <taxon>Bacilli</taxon>
        <taxon>Lactobacillales</taxon>
        <taxon>Streptococcaceae</taxon>
        <taxon>Lactococcus</taxon>
    </lineage>
</organism>
<evidence type="ECO:0000313" key="1">
    <source>
        <dbReference type="EMBL" id="BCO07557.1"/>
    </source>
</evidence>
<sequence>MLSDTKVINIIIGKINHFFLTFYHKTLIKIVFKEPNIFDILDISKENKGFDNIFVFLVNV</sequence>
<reference evidence="1 2" key="1">
    <citation type="submission" date="2020-12" db="EMBL/GenBank/DDBJ databases">
        <title>Complete genome sequence of lactococcus lactis subsp. cremoris strain EPSC and strain G3-2.</title>
        <authorList>
            <person name="Kita K."/>
            <person name="Ishikawa S."/>
        </authorList>
    </citation>
    <scope>NUCLEOTIDE SEQUENCE [LARGE SCALE GENOMIC DNA]</scope>
    <source>
        <strain evidence="1 2">EPSC</strain>
        <plasmid evidence="1 2">pEPSC5</plasmid>
    </source>
</reference>
<dbReference type="AlphaFoldDB" id="A0AAD1NK54"/>
<keyword evidence="1" id="KW-0614">Plasmid</keyword>
<protein>
    <submittedName>
        <fullName evidence="1">Uncharacterized protein</fullName>
    </submittedName>
</protein>
<proteinExistence type="predicted"/>
<evidence type="ECO:0000313" key="2">
    <source>
        <dbReference type="Proteomes" id="UP000595253"/>
    </source>
</evidence>
<dbReference type="Proteomes" id="UP000595253">
    <property type="component" value="Plasmid pEPSC5"/>
</dbReference>
<gene>
    <name evidence="1" type="ORF">LLC_27970</name>
</gene>
<accession>A0AAD1NK54</accession>